<gene>
    <name evidence="1" type="ORF">NAEGRDRAFT_70956</name>
</gene>
<evidence type="ECO:0000313" key="2">
    <source>
        <dbReference type="Proteomes" id="UP000006671"/>
    </source>
</evidence>
<reference evidence="1 2" key="1">
    <citation type="journal article" date="2010" name="Cell">
        <title>The genome of Naegleria gruberi illuminates early eukaryotic versatility.</title>
        <authorList>
            <person name="Fritz-Laylin L.K."/>
            <person name="Prochnik S.E."/>
            <person name="Ginger M.L."/>
            <person name="Dacks J.B."/>
            <person name="Carpenter M.L."/>
            <person name="Field M.C."/>
            <person name="Kuo A."/>
            <person name="Paredez A."/>
            <person name="Chapman J."/>
            <person name="Pham J."/>
            <person name="Shu S."/>
            <person name="Neupane R."/>
            <person name="Cipriano M."/>
            <person name="Mancuso J."/>
            <person name="Tu H."/>
            <person name="Salamov A."/>
            <person name="Lindquist E."/>
            <person name="Shapiro H."/>
            <person name="Lucas S."/>
            <person name="Grigoriev I.V."/>
            <person name="Cande W.Z."/>
            <person name="Fulton C."/>
            <person name="Rokhsar D.S."/>
            <person name="Dawson S.C."/>
        </authorList>
    </citation>
    <scope>NUCLEOTIDE SEQUENCE [LARGE SCALE GENOMIC DNA]</scope>
    <source>
        <strain evidence="1 2">NEG-M</strain>
    </source>
</reference>
<dbReference type="Proteomes" id="UP000006671">
    <property type="component" value="Unassembled WGS sequence"/>
</dbReference>
<dbReference type="OrthoDB" id="10249710at2759"/>
<accession>D2VPR4</accession>
<proteinExistence type="predicted"/>
<sequence>MALSSTSSTKKDLTEELRDEFYSSTYRKVFTTTKLPLYHRKRVCNILCSIQEGALRRKISRYEVSFNGTMNQVFQVTENRQNPEDVSMWLPKFGSHIIRFQNILNLNIGAQIKITFYTPNDGSSSGELQLGRVLIDLFDPKVFAESKNEARLVVDVTDFENKNHGKVAVYIQAENLVQQK</sequence>
<dbReference type="AlphaFoldDB" id="D2VPR4"/>
<keyword evidence="2" id="KW-1185">Reference proteome</keyword>
<dbReference type="OMA" id="VYIQAEN"/>
<dbReference type="EMBL" id="GG738887">
    <property type="protein sequence ID" value="EFC41173.1"/>
    <property type="molecule type" value="Genomic_DNA"/>
</dbReference>
<dbReference type="RefSeq" id="XP_002673917.1">
    <property type="nucleotide sequence ID" value="XM_002673871.1"/>
</dbReference>
<evidence type="ECO:0000313" key="1">
    <source>
        <dbReference type="EMBL" id="EFC41173.1"/>
    </source>
</evidence>
<organism evidence="2">
    <name type="scientific">Naegleria gruberi</name>
    <name type="common">Amoeba</name>
    <dbReference type="NCBI Taxonomy" id="5762"/>
    <lineage>
        <taxon>Eukaryota</taxon>
        <taxon>Discoba</taxon>
        <taxon>Heterolobosea</taxon>
        <taxon>Tetramitia</taxon>
        <taxon>Eutetramitia</taxon>
        <taxon>Vahlkampfiidae</taxon>
        <taxon>Naegleria</taxon>
    </lineage>
</organism>
<name>D2VPR4_NAEGR</name>
<dbReference type="VEuPathDB" id="AmoebaDB:NAEGRDRAFT_70956"/>
<dbReference type="KEGG" id="ngr:NAEGRDRAFT_70956"/>
<dbReference type="InParanoid" id="D2VPR4"/>
<dbReference type="GeneID" id="8855032"/>
<protein>
    <submittedName>
        <fullName evidence="1">Predicted protein</fullName>
    </submittedName>
</protein>